<comment type="subcellular location">
    <subcellularLocation>
        <location evidence="1">Membrane</location>
        <topology evidence="1">Multi-pass membrane protein</topology>
    </subcellularLocation>
</comment>
<feature type="transmembrane region" description="Helical" evidence="5">
    <location>
        <begin position="20"/>
        <end position="40"/>
    </location>
</feature>
<gene>
    <name evidence="7" type="ORF">GO986_14525</name>
</gene>
<comment type="caution">
    <text evidence="7">The sequence shown here is derived from an EMBL/GenBank/DDBJ whole genome shotgun (WGS) entry which is preliminary data.</text>
</comment>
<keyword evidence="4 5" id="KW-0472">Membrane</keyword>
<dbReference type="InterPro" id="IPR051533">
    <property type="entry name" value="WaaL-like"/>
</dbReference>
<dbReference type="Pfam" id="PF04932">
    <property type="entry name" value="Wzy_C"/>
    <property type="match status" value="1"/>
</dbReference>
<evidence type="ECO:0000256" key="1">
    <source>
        <dbReference type="ARBA" id="ARBA00004141"/>
    </source>
</evidence>
<dbReference type="PANTHER" id="PTHR37422">
    <property type="entry name" value="TEICHURONIC ACID BIOSYNTHESIS PROTEIN TUAE"/>
    <property type="match status" value="1"/>
</dbReference>
<dbReference type="InterPro" id="IPR007016">
    <property type="entry name" value="O-antigen_ligase-rel_domated"/>
</dbReference>
<evidence type="ECO:0000259" key="6">
    <source>
        <dbReference type="Pfam" id="PF04932"/>
    </source>
</evidence>
<evidence type="ECO:0000256" key="3">
    <source>
        <dbReference type="ARBA" id="ARBA00022989"/>
    </source>
</evidence>
<feature type="domain" description="O-antigen ligase-related" evidence="6">
    <location>
        <begin position="148"/>
        <end position="299"/>
    </location>
</feature>
<name>A0A7C9I465_9DEIO</name>
<evidence type="ECO:0000256" key="5">
    <source>
        <dbReference type="SAM" id="Phobius"/>
    </source>
</evidence>
<feature type="transmembrane region" description="Helical" evidence="5">
    <location>
        <begin position="333"/>
        <end position="353"/>
    </location>
</feature>
<feature type="transmembrane region" description="Helical" evidence="5">
    <location>
        <begin position="359"/>
        <end position="380"/>
    </location>
</feature>
<evidence type="ECO:0000256" key="4">
    <source>
        <dbReference type="ARBA" id="ARBA00023136"/>
    </source>
</evidence>
<sequence length="501" mass="53133">MCPPLLVFGLLGLRRWRDLPRAALLLCGVFLGTQVLAGLLSPQPVLAMGTSFSRAGLILGLLGLGASLGGPSQLRVLRWGLIVVYLTALVSGLALQGWELTQLRLSHPYVPPVSLGIAGALGIWLAMDVQPGESWRSGLLWRLPLGGLALLTVLLSGSRGPLAVALVGTALMLGSRRAWLRRALPLALLAALPTLVVLGGRLQDQPLTRLITLDLTGRDLIWSDALSVAQALPWGGAGTLLLGPRIAPPGDTCTWFEALEVRGVGCPTALEQINNMWVFAHNGAVQALGETGLIGTAGLFLLLGGVLVAARASSPMVVAMVFALLVGDLTDNVTLLPGPFFSVVFWLAAGSALSRAPAVSWPATAGWGGALLLIMSFPLWTQFLPVEPGRQLGVTGLVAPEQWRGDEPYAAAARFSAPSGTYRVQLRACQQSCVTIATRSFSTAVPHPDWQWLIGPLPSHRQVGGSGGQVYRLELRLWLGKSVPWRTRPIAATTWNVMVRP</sequence>
<keyword evidence="3 5" id="KW-1133">Transmembrane helix</keyword>
<organism evidence="7 8">
    <name type="scientific">Deinococcus arboris</name>
    <dbReference type="NCBI Taxonomy" id="2682977"/>
    <lineage>
        <taxon>Bacteria</taxon>
        <taxon>Thermotogati</taxon>
        <taxon>Deinococcota</taxon>
        <taxon>Deinococci</taxon>
        <taxon>Deinococcales</taxon>
        <taxon>Deinococcaceae</taxon>
        <taxon>Deinococcus</taxon>
    </lineage>
</organism>
<reference evidence="7 8" key="1">
    <citation type="submission" date="2019-12" db="EMBL/GenBank/DDBJ databases">
        <title>Deinococcus sp. HMF7620 Genome sequencing and assembly.</title>
        <authorList>
            <person name="Kang H."/>
            <person name="Kim H."/>
            <person name="Joh K."/>
        </authorList>
    </citation>
    <scope>NUCLEOTIDE SEQUENCE [LARGE SCALE GENOMIC DNA]</scope>
    <source>
        <strain evidence="7 8">HMF7620</strain>
    </source>
</reference>
<dbReference type="Proteomes" id="UP000483286">
    <property type="component" value="Unassembled WGS sequence"/>
</dbReference>
<proteinExistence type="predicted"/>
<dbReference type="GO" id="GO:0016020">
    <property type="term" value="C:membrane"/>
    <property type="evidence" value="ECO:0007669"/>
    <property type="project" value="UniProtKB-SubCell"/>
</dbReference>
<feature type="transmembrane region" description="Helical" evidence="5">
    <location>
        <begin position="183"/>
        <end position="202"/>
    </location>
</feature>
<accession>A0A7C9I465</accession>
<dbReference type="AlphaFoldDB" id="A0A7C9I465"/>
<evidence type="ECO:0000256" key="2">
    <source>
        <dbReference type="ARBA" id="ARBA00022692"/>
    </source>
</evidence>
<dbReference type="EMBL" id="WQLB01000021">
    <property type="protein sequence ID" value="MVN87971.1"/>
    <property type="molecule type" value="Genomic_DNA"/>
</dbReference>
<evidence type="ECO:0000313" key="7">
    <source>
        <dbReference type="EMBL" id="MVN87971.1"/>
    </source>
</evidence>
<feature type="transmembrane region" description="Helical" evidence="5">
    <location>
        <begin position="147"/>
        <end position="171"/>
    </location>
</feature>
<keyword evidence="2 5" id="KW-0812">Transmembrane</keyword>
<keyword evidence="8" id="KW-1185">Reference proteome</keyword>
<protein>
    <recommendedName>
        <fullName evidence="6">O-antigen ligase-related domain-containing protein</fullName>
    </recommendedName>
</protein>
<evidence type="ECO:0000313" key="8">
    <source>
        <dbReference type="Proteomes" id="UP000483286"/>
    </source>
</evidence>
<dbReference type="PANTHER" id="PTHR37422:SF13">
    <property type="entry name" value="LIPOPOLYSACCHARIDE BIOSYNTHESIS PROTEIN PA4999-RELATED"/>
    <property type="match status" value="1"/>
</dbReference>
<feature type="transmembrane region" description="Helical" evidence="5">
    <location>
        <begin position="109"/>
        <end position="127"/>
    </location>
</feature>
<feature type="transmembrane region" description="Helical" evidence="5">
    <location>
        <begin position="299"/>
        <end position="326"/>
    </location>
</feature>
<feature type="transmembrane region" description="Helical" evidence="5">
    <location>
        <begin position="52"/>
        <end position="70"/>
    </location>
</feature>
<feature type="transmembrane region" description="Helical" evidence="5">
    <location>
        <begin position="76"/>
        <end position="97"/>
    </location>
</feature>